<reference evidence="1 2" key="1">
    <citation type="submission" date="2017-09" db="EMBL/GenBank/DDBJ databases">
        <authorList>
            <person name="Ehlers B."/>
            <person name="Leendertz F.H."/>
        </authorList>
    </citation>
    <scope>NUCLEOTIDE SEQUENCE [LARGE SCALE GENOMIC DNA]</scope>
    <source>
        <strain evidence="1 2">DSM 45537</strain>
    </source>
</reference>
<dbReference type="Proteomes" id="UP000219565">
    <property type="component" value="Unassembled WGS sequence"/>
</dbReference>
<dbReference type="OrthoDB" id="1494347at2"/>
<evidence type="ECO:0000313" key="2">
    <source>
        <dbReference type="Proteomes" id="UP000219565"/>
    </source>
</evidence>
<keyword evidence="2" id="KW-1185">Reference proteome</keyword>
<gene>
    <name evidence="1" type="ORF">SAMN04244553_3625</name>
</gene>
<evidence type="ECO:0008006" key="3">
    <source>
        <dbReference type="Google" id="ProtNLM"/>
    </source>
</evidence>
<dbReference type="EMBL" id="OBEG01000003">
    <property type="protein sequence ID" value="SNY84377.1"/>
    <property type="molecule type" value="Genomic_DNA"/>
</dbReference>
<proteinExistence type="predicted"/>
<organism evidence="1 2">
    <name type="scientific">Nocardia amikacinitolerans</name>
    <dbReference type="NCBI Taxonomy" id="756689"/>
    <lineage>
        <taxon>Bacteria</taxon>
        <taxon>Bacillati</taxon>
        <taxon>Actinomycetota</taxon>
        <taxon>Actinomycetes</taxon>
        <taxon>Mycobacteriales</taxon>
        <taxon>Nocardiaceae</taxon>
        <taxon>Nocardia</taxon>
    </lineage>
</organism>
<evidence type="ECO:0000313" key="1">
    <source>
        <dbReference type="EMBL" id="SNY84377.1"/>
    </source>
</evidence>
<accession>A0A285LK03</accession>
<protein>
    <recommendedName>
        <fullName evidence="3">DUF4760 domain-containing protein</fullName>
    </recommendedName>
</protein>
<sequence>MTTVVISSCVAVLVAILAFGLNQRGLILQERRHFRLTRVSSQLAELYAPLRALVEVNEEVWELLRRSHLPPRSARTFTVSSPEWRWWRDHMLMPTNRAMRDLIIEHADLLEPEMPEALRAFCAHVASMEVVLAAEADGVKRPTLVRHPGDAYVRHVRETFASLEAERQRMLNTRRGGRSVR</sequence>
<dbReference type="RefSeq" id="WP_097245856.1">
    <property type="nucleotide sequence ID" value="NZ_JAMTCV010000008.1"/>
</dbReference>
<name>A0A285LK03_9NOCA</name>
<dbReference type="AlphaFoldDB" id="A0A285LK03"/>